<comment type="similarity">
    <text evidence="2 10">Belongs to the ABC-4 integral membrane protein family. FtsX subfamily.</text>
</comment>
<evidence type="ECO:0000313" key="14">
    <source>
        <dbReference type="EMBL" id="AEE14406.1"/>
    </source>
</evidence>
<dbReference type="KEGG" id="tnr:Thena_0772"/>
<dbReference type="PANTHER" id="PTHR47755:SF1">
    <property type="entry name" value="CELL DIVISION PROTEIN FTSX"/>
    <property type="match status" value="1"/>
</dbReference>
<feature type="domain" description="FtsX extracellular" evidence="13">
    <location>
        <begin position="57"/>
        <end position="146"/>
    </location>
</feature>
<dbReference type="Proteomes" id="UP000011765">
    <property type="component" value="Chromosome"/>
</dbReference>
<evidence type="ECO:0000256" key="8">
    <source>
        <dbReference type="ARBA" id="ARBA00023136"/>
    </source>
</evidence>
<evidence type="ECO:0000256" key="10">
    <source>
        <dbReference type="PIRNR" id="PIRNR003097"/>
    </source>
</evidence>
<keyword evidence="5 10" id="KW-0132">Cell division</keyword>
<dbReference type="GO" id="GO:0051301">
    <property type="term" value="P:cell division"/>
    <property type="evidence" value="ECO:0007669"/>
    <property type="project" value="UniProtKB-KW"/>
</dbReference>
<evidence type="ECO:0000259" key="12">
    <source>
        <dbReference type="Pfam" id="PF02687"/>
    </source>
</evidence>
<dbReference type="STRING" id="747365.Thena_0772"/>
<dbReference type="AlphaFoldDB" id="M1E5P9"/>
<dbReference type="Pfam" id="PF18075">
    <property type="entry name" value="FtsX_ECD"/>
    <property type="match status" value="1"/>
</dbReference>
<evidence type="ECO:0000256" key="5">
    <source>
        <dbReference type="ARBA" id="ARBA00022618"/>
    </source>
</evidence>
<evidence type="ECO:0000259" key="13">
    <source>
        <dbReference type="Pfam" id="PF18075"/>
    </source>
</evidence>
<dbReference type="PIRSF" id="PIRSF003097">
    <property type="entry name" value="FtsX"/>
    <property type="match status" value="1"/>
</dbReference>
<reference evidence="14 15" key="1">
    <citation type="submission" date="2011-04" db="EMBL/GenBank/DDBJ databases">
        <title>The complete genome of Thermodesulfobium narugense DSM 14796.</title>
        <authorList>
            <consortium name="US DOE Joint Genome Institute (JGI-PGF)"/>
            <person name="Lucas S."/>
            <person name="Han J."/>
            <person name="Lapidus A."/>
            <person name="Bruce D."/>
            <person name="Goodwin L."/>
            <person name="Pitluck S."/>
            <person name="Peters L."/>
            <person name="Kyrpides N."/>
            <person name="Mavromatis K."/>
            <person name="Pagani I."/>
            <person name="Ivanova N."/>
            <person name="Ovchinnikova G."/>
            <person name="Zhang X."/>
            <person name="Saunders L."/>
            <person name="Detter J.C."/>
            <person name="Tapia R."/>
            <person name="Han C."/>
            <person name="Land M."/>
            <person name="Hauser L."/>
            <person name="Markowitz V."/>
            <person name="Cheng J.-F."/>
            <person name="Hugenholtz P."/>
            <person name="Woyke T."/>
            <person name="Wu D."/>
            <person name="Spring S."/>
            <person name="Schroeder M."/>
            <person name="Brambilla E."/>
            <person name="Klenk H.-P."/>
            <person name="Eisen J.A."/>
        </authorList>
    </citation>
    <scope>NUCLEOTIDE SEQUENCE [LARGE SCALE GENOMIC DNA]</scope>
    <source>
        <strain evidence="14 15">DSM 14796</strain>
    </source>
</reference>
<keyword evidence="7 11" id="KW-1133">Transmembrane helix</keyword>
<evidence type="ECO:0000256" key="2">
    <source>
        <dbReference type="ARBA" id="ARBA00007379"/>
    </source>
</evidence>
<sequence length="298" mass="33056">MSKFRIYLREAIVSLSRGGGMAIASTISISFTMIIFGLILMLFLSLFQASNKIGDQVELLVFLKDNVSSQDINGLVGTISNMEGVSSVEFVSKHDAWEKFKKYFQNKINISDIKNPLPDTIKVRVKSPDYIAGLAKVISQFPQVDETRYPQQLLNALNILVQKITLIGSLLLIGFALASLVVISSTIKVSVLARREELEILELVGAEPNFIRMPYILEGSFIGFFSSLLAISFFIILSIFLSFAIANTAPPWSFFWPLDTSLWILMCLVVVIVGTFIGFLGSLISLKDVGKFSVTKDF</sequence>
<dbReference type="Pfam" id="PF02687">
    <property type="entry name" value="FtsX"/>
    <property type="match status" value="1"/>
</dbReference>
<feature type="domain" description="ABC3 transporter permease C-terminal" evidence="12">
    <location>
        <begin position="170"/>
        <end position="284"/>
    </location>
</feature>
<gene>
    <name evidence="14" type="ORF">Thena_0772</name>
</gene>
<evidence type="ECO:0000256" key="6">
    <source>
        <dbReference type="ARBA" id="ARBA00022692"/>
    </source>
</evidence>
<evidence type="ECO:0000256" key="1">
    <source>
        <dbReference type="ARBA" id="ARBA00004651"/>
    </source>
</evidence>
<keyword evidence="9 10" id="KW-0131">Cell cycle</keyword>
<protein>
    <recommendedName>
        <fullName evidence="3 10">Cell division protein FtsX</fullName>
    </recommendedName>
</protein>
<dbReference type="OrthoDB" id="9812531at2"/>
<feature type="transmembrane region" description="Helical" evidence="11">
    <location>
        <begin position="164"/>
        <end position="187"/>
    </location>
</feature>
<dbReference type="GO" id="GO:0005886">
    <property type="term" value="C:plasma membrane"/>
    <property type="evidence" value="ECO:0007669"/>
    <property type="project" value="UniProtKB-SubCell"/>
</dbReference>
<feature type="transmembrane region" description="Helical" evidence="11">
    <location>
        <begin position="221"/>
        <end position="243"/>
    </location>
</feature>
<dbReference type="eggNOG" id="COG2177">
    <property type="taxonomic scope" value="Bacteria"/>
</dbReference>
<dbReference type="RefSeq" id="WP_013756132.1">
    <property type="nucleotide sequence ID" value="NC_015499.1"/>
</dbReference>
<evidence type="ECO:0000313" key="15">
    <source>
        <dbReference type="Proteomes" id="UP000011765"/>
    </source>
</evidence>
<comment type="subcellular location">
    <subcellularLocation>
        <location evidence="1">Cell membrane</location>
        <topology evidence="1">Multi-pass membrane protein</topology>
    </subcellularLocation>
</comment>
<evidence type="ECO:0000256" key="3">
    <source>
        <dbReference type="ARBA" id="ARBA00021907"/>
    </source>
</evidence>
<dbReference type="EMBL" id="CP002690">
    <property type="protein sequence ID" value="AEE14406.1"/>
    <property type="molecule type" value="Genomic_DNA"/>
</dbReference>
<keyword evidence="4 10" id="KW-1003">Cell membrane</keyword>
<dbReference type="Gene3D" id="3.30.70.3040">
    <property type="match status" value="1"/>
</dbReference>
<evidence type="ECO:0000256" key="11">
    <source>
        <dbReference type="SAM" id="Phobius"/>
    </source>
</evidence>
<feature type="transmembrane region" description="Helical" evidence="11">
    <location>
        <begin position="21"/>
        <end position="47"/>
    </location>
</feature>
<dbReference type="PANTHER" id="PTHR47755">
    <property type="entry name" value="CELL DIVISION PROTEIN FTSX"/>
    <property type="match status" value="1"/>
</dbReference>
<keyword evidence="15" id="KW-1185">Reference proteome</keyword>
<evidence type="ECO:0000256" key="4">
    <source>
        <dbReference type="ARBA" id="ARBA00022475"/>
    </source>
</evidence>
<feature type="transmembrane region" description="Helical" evidence="11">
    <location>
        <begin position="263"/>
        <end position="286"/>
    </location>
</feature>
<dbReference type="InterPro" id="IPR004513">
    <property type="entry name" value="FtsX"/>
</dbReference>
<evidence type="ECO:0000256" key="9">
    <source>
        <dbReference type="ARBA" id="ARBA00023306"/>
    </source>
</evidence>
<organism evidence="14 15">
    <name type="scientific">Thermodesulfobium narugense DSM 14796</name>
    <dbReference type="NCBI Taxonomy" id="747365"/>
    <lineage>
        <taxon>Bacteria</taxon>
        <taxon>Pseudomonadati</taxon>
        <taxon>Thermodesulfobiota</taxon>
        <taxon>Thermodesulfobiia</taxon>
        <taxon>Thermodesulfobiales</taxon>
        <taxon>Thermodesulfobiaceae</taxon>
        <taxon>Thermodesulfobium</taxon>
    </lineage>
</organism>
<accession>M1E5P9</accession>
<dbReference type="InterPro" id="IPR003838">
    <property type="entry name" value="ABC3_permease_C"/>
</dbReference>
<keyword evidence="8 10" id="KW-0472">Membrane</keyword>
<evidence type="ECO:0000256" key="7">
    <source>
        <dbReference type="ARBA" id="ARBA00022989"/>
    </source>
</evidence>
<proteinExistence type="inferred from homology"/>
<dbReference type="InterPro" id="IPR040690">
    <property type="entry name" value="FtsX_ECD"/>
</dbReference>
<name>M1E5P9_9BACT</name>
<keyword evidence="6 11" id="KW-0812">Transmembrane</keyword>
<dbReference type="HOGENOM" id="CLU_073546_2_1_9"/>